<protein>
    <submittedName>
        <fullName evidence="1">Uncharacterized protein</fullName>
    </submittedName>
</protein>
<dbReference type="AlphaFoldDB" id="A0A8H7XRS6"/>
<proteinExistence type="predicted"/>
<accession>A0A8H7XRS6</accession>
<comment type="caution">
    <text evidence="1">The sequence shown here is derived from an EMBL/GenBank/DDBJ whole genome shotgun (WGS) entry which is preliminary data.</text>
</comment>
<evidence type="ECO:0000313" key="1">
    <source>
        <dbReference type="EMBL" id="KAG5166316.1"/>
    </source>
</evidence>
<dbReference type="EMBL" id="JAFIQS010000008">
    <property type="protein sequence ID" value="KAG5166316.1"/>
    <property type="molecule type" value="Genomic_DNA"/>
</dbReference>
<gene>
    <name evidence="1" type="ORF">JR316_008400</name>
</gene>
<sequence>MAAPASIGVIINTANVSKAADSGTEVSGATIFLQARSQVLKTQELLDTILQHIRPGFGGHADIATLYATNVGEEAFSQHLLWGSLSQPNPDDLHVSTCLKRCVQNTGSKLSSIDILGDIYVSWNAFMPIAKVSQPITIRINIDGLMMTDNDILNFFSNRKWLKLQHLEIMGFATRPDLDTLSPVSLGIIAMHSPSLMSLKLSFTINTETTALQNLKTQLHSDASGLKHLENVSVAVCKPPGEEFDPGPNAVKGAAIISQYMDRCLSNVQLIELKHPNNEGSQWLDGVYEMLTNYRSVRGLK</sequence>
<name>A0A8H7XRS6_PSICU</name>
<organism evidence="1">
    <name type="scientific">Psilocybe cubensis</name>
    <name type="common">Psychedelic mushroom</name>
    <name type="synonym">Stropharia cubensis</name>
    <dbReference type="NCBI Taxonomy" id="181762"/>
    <lineage>
        <taxon>Eukaryota</taxon>
        <taxon>Fungi</taxon>
        <taxon>Dikarya</taxon>
        <taxon>Basidiomycota</taxon>
        <taxon>Agaricomycotina</taxon>
        <taxon>Agaricomycetes</taxon>
        <taxon>Agaricomycetidae</taxon>
        <taxon>Agaricales</taxon>
        <taxon>Agaricineae</taxon>
        <taxon>Strophariaceae</taxon>
        <taxon>Psilocybe</taxon>
    </lineage>
</organism>
<reference evidence="1" key="1">
    <citation type="submission" date="2021-02" db="EMBL/GenBank/DDBJ databases">
        <title>Psilocybe cubensis genome.</title>
        <authorList>
            <person name="Mckernan K.J."/>
            <person name="Crawford S."/>
            <person name="Trippe A."/>
            <person name="Kane L.T."/>
            <person name="Mclaughlin S."/>
        </authorList>
    </citation>
    <scope>NUCLEOTIDE SEQUENCE [LARGE SCALE GENOMIC DNA]</scope>
    <source>
        <strain evidence="1">MGC-MH-2018</strain>
    </source>
</reference>